<gene>
    <name evidence="2" type="ORF">FJR45_10215</name>
</gene>
<organism evidence="2 3">
    <name type="scientific">Sulfurimonas sediminis</name>
    <dbReference type="NCBI Taxonomy" id="2590020"/>
    <lineage>
        <taxon>Bacteria</taxon>
        <taxon>Pseudomonadati</taxon>
        <taxon>Campylobacterota</taxon>
        <taxon>Epsilonproteobacteria</taxon>
        <taxon>Campylobacterales</taxon>
        <taxon>Sulfurimonadaceae</taxon>
        <taxon>Sulfurimonas</taxon>
    </lineage>
</organism>
<reference evidence="2 3" key="1">
    <citation type="submission" date="2019-06" db="EMBL/GenBank/DDBJ databases">
        <title>Sulfurimonas gotlandica sp. nov., a chemoautotrophic and psychrotolerant epsilonproteobacterium isolated from a pelagic redoxcline, and an emended description of the genus Sulfurimonas.</title>
        <authorList>
            <person name="Wang S."/>
            <person name="Jiang L."/>
            <person name="Shao Z."/>
        </authorList>
    </citation>
    <scope>NUCLEOTIDE SEQUENCE [LARGE SCALE GENOMIC DNA]</scope>
    <source>
        <strain evidence="2 3">S2-6</strain>
    </source>
</reference>
<name>A0A7M1B3R2_9BACT</name>
<evidence type="ECO:0000313" key="3">
    <source>
        <dbReference type="Proteomes" id="UP000593719"/>
    </source>
</evidence>
<dbReference type="KEGG" id="ssei:FJR45_10215"/>
<keyword evidence="1" id="KW-0732">Signal</keyword>
<protein>
    <recommendedName>
        <fullName evidence="4">DUF11 domain-containing protein</fullName>
    </recommendedName>
</protein>
<proteinExistence type="predicted"/>
<accession>A0A7M1B3R2</accession>
<feature type="signal peptide" evidence="1">
    <location>
        <begin position="1"/>
        <end position="20"/>
    </location>
</feature>
<feature type="chain" id="PRO_5032500634" description="DUF11 domain-containing protein" evidence="1">
    <location>
        <begin position="21"/>
        <end position="1356"/>
    </location>
</feature>
<evidence type="ECO:0008006" key="4">
    <source>
        <dbReference type="Google" id="ProtNLM"/>
    </source>
</evidence>
<evidence type="ECO:0000313" key="2">
    <source>
        <dbReference type="EMBL" id="QOP44295.1"/>
    </source>
</evidence>
<sequence>MNLLYKTTLLFSLINYTIYAAEVQFQNTTPYATEVYGDIKLIGNTILRVDTNNNKETDEGYFLSDDQTSYGLGISNGQVQYVWANGWTNVSNYDANNFSYMKYIDVDNDNSTKNSSSSTLTIPANSEVIYARLYWSGMIHNFADGSSIDTQLSASKSVKLKIADGNYISITTTTDGYDSTEGWTEIAESTNATINGENLNYSRYSAYKDITQQFTNLDFNGSSITVTVADVASTEGWMRNYGNYGAWSIAVVYRNTNETYKHISLYSGYEEVYSNTIDINISGFLTPKSSNVVSTISVFAVEGEKTTEFGQDYLKVADTSGNLIDVTNNTAYPNSKTNIFDSTITNNEIRNPDIPNTMGIDIDTFSIGADGDTAHPQIIQNNQTSTKIELSSGGDAYTVDAIALSTELYVPTFCYDYAYKQDNRYFTEDNDGTKDPSIIGNVSTNSPIEVTIFLRNLVDSDINVTDMQINVLDINTTQAPYIDSTTKLAQIGDLIPKTVDANSSGDSYIQGVSIGTMQANDYFYFYYQLDPKTSNINMPINFTAQYNITSAGTTIPYLLKLAKEIPMCSGSAFEYTPTSGIFNIVHKNYYNDNTQYYNLPTQVIKREGRFEVIALDPNNYDTLKPQSTIVAVEAIDAGAFHNTDASCFEQYNFITDREWVVFENNVSIVDFTPPTGFFKEVRENSAFRVSLNLTNEGSDSLVNISMIGADQYTINNYNELLANLSSCSQSVEVNGNSTNDINTACGTDGAIISKTQLKSCMECIYGYNTKYICSRDNFSLRPEAFSIKFNDQNQTTSASLTRIADNISGVSSPSESVLNLSSGYNYNLEINATSYADNEPSVGYTKTFNISSSDTFEYKWEPRNVPDTSGCNDTANKKPVSNLRFLNGVIDQNTSVNQVGEYRLYVKDTTWTSVDNNPIYMNHHIGSHFLNANIPDCIKDSDIVQNPSTTTNALPLNGCTITSNHTNSNLNIKYRDYNITFHPYKFDLNAIAGGTAVTPTIGLLFTPVPSTTPYIYMADINNTLDENMSYHLNGSITALGENNVALTNFVDKCYAVPLDINISTSNRDLNDSNGDHVDYKVRFHDINSSGEINTTLDITLTESNATQQSDDILIQTTKEYFFKNLNGTMQTHLNMNYVRKKETAVNPTTLTFIKYQVNCTNAAADCTFNADLVNNKTTKGVKDLNSTIPIRHYYGRTHAPRQTIVDTDGNISLFYEIYCYGNDCNKTLLPNGTNSNSTDDPRWFINTQHTAPQDGTPGTITQKNSAGAVTVGTLTNNTGITLVPLTYDGTKGYPYKTTMENNASSWLIYNKYNANATKNEFQVEFVSSNTDWAGVHETNTTTLNNASDTTSRRLMW</sequence>
<keyword evidence="3" id="KW-1185">Reference proteome</keyword>
<dbReference type="RefSeq" id="WP_193150445.1">
    <property type="nucleotide sequence ID" value="NZ_CP041235.1"/>
</dbReference>
<dbReference type="Proteomes" id="UP000593719">
    <property type="component" value="Chromosome"/>
</dbReference>
<dbReference type="EMBL" id="CP041235">
    <property type="protein sequence ID" value="QOP44295.1"/>
    <property type="molecule type" value="Genomic_DNA"/>
</dbReference>
<evidence type="ECO:0000256" key="1">
    <source>
        <dbReference type="SAM" id="SignalP"/>
    </source>
</evidence>